<evidence type="ECO:0000256" key="4">
    <source>
        <dbReference type="ARBA" id="ARBA00022598"/>
    </source>
</evidence>
<protein>
    <recommendedName>
        <fullName evidence="9">UDP-N-acetylmuramoylalanine--D-glutamate ligase</fullName>
        <ecNumber evidence="9">6.3.2.9</ecNumber>
    </recommendedName>
    <alternativeName>
        <fullName evidence="9">D-glutamic acid-adding enzyme</fullName>
    </alternativeName>
    <alternativeName>
        <fullName evidence="9">UDP-N-acetylmuramoyl-L-alanyl-D-glutamate synthetase</fullName>
    </alternativeName>
</protein>
<dbReference type="InterPro" id="IPR005762">
    <property type="entry name" value="MurD"/>
</dbReference>
<keyword evidence="12" id="KW-1185">Reference proteome</keyword>
<keyword evidence="3 9" id="KW-0963">Cytoplasm</keyword>
<dbReference type="EC" id="6.3.2.9" evidence="9"/>
<evidence type="ECO:0000256" key="6">
    <source>
        <dbReference type="ARBA" id="ARBA00022741"/>
    </source>
</evidence>
<comment type="similarity">
    <text evidence="9">Belongs to the MurCDEF family.</text>
</comment>
<keyword evidence="7 9" id="KW-0067">ATP-binding</keyword>
<dbReference type="EMBL" id="CP036279">
    <property type="protein sequence ID" value="QDU63975.1"/>
    <property type="molecule type" value="Genomic_DNA"/>
</dbReference>
<sequence>MKNWLIIGAGVSGKAAALYLRARGHGVRISEKRWLEPAERDGLVDVGVDVRDAGHDVNHLDAIDAVVVSPGVATNHFLVRSALQRGLAIVPEIELALDEVRGPLLAVTGTNGKSTTCAMIAHLLEGLGQRPILAGNFGIPLSHFLIDGPTHAPVVLEVSSYQLEFCDRLRSRSAAVLNLDADHLRRHVTLDNYLASKWKLLEQCESGGTVILPAELDDRAARLRLMPPRARKLTVGIGSSDADVVLHQRQVRERGGSQLADLGVLPWSEPHNDYNAMVAMLLTASIVPESLSVLAHLLRDFRGLPHRCQPIGELRHRPVIDDSKATNVAATLAAVMSFEEPVTLLVGGEPKGDAWEALLEARGTIDHVVAFGEAAPLIERTLCGRVEVTCYASLRDCLEDAERWARREGGPILFSPGCSSFDEFADFEDRGRFFQRWLSSRQDAGGREVVANGASPFGR</sequence>
<keyword evidence="8 9" id="KW-0131">Cell cycle</keyword>
<dbReference type="Pfam" id="PF21799">
    <property type="entry name" value="MurD-like_N"/>
    <property type="match status" value="1"/>
</dbReference>
<keyword evidence="9" id="KW-0573">Peptidoglycan synthesis</keyword>
<dbReference type="InterPro" id="IPR013221">
    <property type="entry name" value="Mur_ligase_cen"/>
</dbReference>
<keyword evidence="6 9" id="KW-0547">Nucleotide-binding</keyword>
<dbReference type="SUPFAM" id="SSF51984">
    <property type="entry name" value="MurCD N-terminal domain"/>
    <property type="match status" value="1"/>
</dbReference>
<dbReference type="HAMAP" id="MF_00639">
    <property type="entry name" value="MurD"/>
    <property type="match status" value="1"/>
</dbReference>
<accession>A0A518BAF8</accession>
<comment type="pathway">
    <text evidence="2 9">Cell wall biogenesis; peptidoglycan biosynthesis.</text>
</comment>
<dbReference type="Gene3D" id="3.40.50.720">
    <property type="entry name" value="NAD(P)-binding Rossmann-like Domain"/>
    <property type="match status" value="1"/>
</dbReference>
<dbReference type="GO" id="GO:0005737">
    <property type="term" value="C:cytoplasm"/>
    <property type="evidence" value="ECO:0007669"/>
    <property type="project" value="UniProtKB-SubCell"/>
</dbReference>
<comment type="subcellular location">
    <subcellularLocation>
        <location evidence="1 9">Cytoplasm</location>
    </subcellularLocation>
</comment>
<dbReference type="Proteomes" id="UP000317093">
    <property type="component" value="Chromosome"/>
</dbReference>
<dbReference type="InterPro" id="IPR036615">
    <property type="entry name" value="Mur_ligase_C_dom_sf"/>
</dbReference>
<evidence type="ECO:0000313" key="11">
    <source>
        <dbReference type="EMBL" id="QDU63975.1"/>
    </source>
</evidence>
<feature type="binding site" evidence="9">
    <location>
        <begin position="109"/>
        <end position="115"/>
    </location>
    <ligand>
        <name>ATP</name>
        <dbReference type="ChEBI" id="CHEBI:30616"/>
    </ligand>
</feature>
<dbReference type="GO" id="GO:0008764">
    <property type="term" value="F:UDP-N-acetylmuramoylalanine-D-glutamate ligase activity"/>
    <property type="evidence" value="ECO:0007669"/>
    <property type="project" value="UniProtKB-UniRule"/>
</dbReference>
<dbReference type="AlphaFoldDB" id="A0A518BAF8"/>
<dbReference type="NCBIfam" id="TIGR01087">
    <property type="entry name" value="murD"/>
    <property type="match status" value="1"/>
</dbReference>
<dbReference type="Pfam" id="PF08245">
    <property type="entry name" value="Mur_ligase_M"/>
    <property type="match status" value="1"/>
</dbReference>
<evidence type="ECO:0000256" key="1">
    <source>
        <dbReference type="ARBA" id="ARBA00004496"/>
    </source>
</evidence>
<keyword evidence="9" id="KW-0133">Cell shape</keyword>
<dbReference type="UniPathway" id="UPA00219"/>
<evidence type="ECO:0000256" key="7">
    <source>
        <dbReference type="ARBA" id="ARBA00022840"/>
    </source>
</evidence>
<evidence type="ECO:0000256" key="2">
    <source>
        <dbReference type="ARBA" id="ARBA00004752"/>
    </source>
</evidence>
<comment type="function">
    <text evidence="9">Cell wall formation. Catalyzes the addition of glutamate to the nucleotide precursor UDP-N-acetylmuramoyl-L-alanine (UMA).</text>
</comment>
<dbReference type="KEGG" id="knv:Pan216_48560"/>
<proteinExistence type="inferred from homology"/>
<dbReference type="SUPFAM" id="SSF53623">
    <property type="entry name" value="MurD-like peptide ligases, catalytic domain"/>
    <property type="match status" value="1"/>
</dbReference>
<dbReference type="PANTHER" id="PTHR43692:SF1">
    <property type="entry name" value="UDP-N-ACETYLMURAMOYLALANINE--D-GLUTAMATE LIGASE"/>
    <property type="match status" value="1"/>
</dbReference>
<dbReference type="Gene3D" id="3.90.190.20">
    <property type="entry name" value="Mur ligase, C-terminal domain"/>
    <property type="match status" value="1"/>
</dbReference>
<keyword evidence="4 9" id="KW-0436">Ligase</keyword>
<evidence type="ECO:0000313" key="12">
    <source>
        <dbReference type="Proteomes" id="UP000317093"/>
    </source>
</evidence>
<dbReference type="Gene3D" id="3.40.1190.10">
    <property type="entry name" value="Mur-like, catalytic domain"/>
    <property type="match status" value="1"/>
</dbReference>
<dbReference type="PANTHER" id="PTHR43692">
    <property type="entry name" value="UDP-N-ACETYLMURAMOYLALANINE--D-GLUTAMATE LIGASE"/>
    <property type="match status" value="1"/>
</dbReference>
<dbReference type="GO" id="GO:0004326">
    <property type="term" value="F:tetrahydrofolylpolyglutamate synthase activity"/>
    <property type="evidence" value="ECO:0007669"/>
    <property type="project" value="InterPro"/>
</dbReference>
<comment type="catalytic activity">
    <reaction evidence="9">
        <text>UDP-N-acetyl-alpha-D-muramoyl-L-alanine + D-glutamate + ATP = UDP-N-acetyl-alpha-D-muramoyl-L-alanyl-D-glutamate + ADP + phosphate + H(+)</text>
        <dbReference type="Rhea" id="RHEA:16429"/>
        <dbReference type="ChEBI" id="CHEBI:15378"/>
        <dbReference type="ChEBI" id="CHEBI:29986"/>
        <dbReference type="ChEBI" id="CHEBI:30616"/>
        <dbReference type="ChEBI" id="CHEBI:43474"/>
        <dbReference type="ChEBI" id="CHEBI:83898"/>
        <dbReference type="ChEBI" id="CHEBI:83900"/>
        <dbReference type="ChEBI" id="CHEBI:456216"/>
        <dbReference type="EC" id="6.3.2.9"/>
    </reaction>
</comment>
<dbReference type="GO" id="GO:0005524">
    <property type="term" value="F:ATP binding"/>
    <property type="evidence" value="ECO:0007669"/>
    <property type="project" value="UniProtKB-UniRule"/>
</dbReference>
<feature type="domain" description="Mur ligase central" evidence="10">
    <location>
        <begin position="107"/>
        <end position="281"/>
    </location>
</feature>
<dbReference type="InterPro" id="IPR018109">
    <property type="entry name" value="Folylpolyglutamate_synth_CS"/>
</dbReference>
<gene>
    <name evidence="9 11" type="primary">murD</name>
    <name evidence="11" type="ORF">Pan216_48560</name>
</gene>
<name>A0A518BAF8_9BACT</name>
<dbReference type="GO" id="GO:0071555">
    <property type="term" value="P:cell wall organization"/>
    <property type="evidence" value="ECO:0007669"/>
    <property type="project" value="UniProtKB-KW"/>
</dbReference>
<reference evidence="11 12" key="1">
    <citation type="submission" date="2019-02" db="EMBL/GenBank/DDBJ databases">
        <title>Deep-cultivation of Planctomycetes and their phenomic and genomic characterization uncovers novel biology.</title>
        <authorList>
            <person name="Wiegand S."/>
            <person name="Jogler M."/>
            <person name="Boedeker C."/>
            <person name="Pinto D."/>
            <person name="Vollmers J."/>
            <person name="Rivas-Marin E."/>
            <person name="Kohn T."/>
            <person name="Peeters S.H."/>
            <person name="Heuer A."/>
            <person name="Rast P."/>
            <person name="Oberbeckmann S."/>
            <person name="Bunk B."/>
            <person name="Jeske O."/>
            <person name="Meyerdierks A."/>
            <person name="Storesund J.E."/>
            <person name="Kallscheuer N."/>
            <person name="Luecker S."/>
            <person name="Lage O.M."/>
            <person name="Pohl T."/>
            <person name="Merkel B.J."/>
            <person name="Hornburger P."/>
            <person name="Mueller R.-W."/>
            <person name="Bruemmer F."/>
            <person name="Labrenz M."/>
            <person name="Spormann A.M."/>
            <person name="Op den Camp H."/>
            <person name="Overmann J."/>
            <person name="Amann R."/>
            <person name="Jetten M.S.M."/>
            <person name="Mascher T."/>
            <person name="Medema M.H."/>
            <person name="Devos D.P."/>
            <person name="Kaster A.-K."/>
            <person name="Ovreas L."/>
            <person name="Rohde M."/>
            <person name="Galperin M.Y."/>
            <person name="Jogler C."/>
        </authorList>
    </citation>
    <scope>NUCLEOTIDE SEQUENCE [LARGE SCALE GENOMIC DNA]</scope>
    <source>
        <strain evidence="11 12">Pan216</strain>
    </source>
</reference>
<dbReference type="RefSeq" id="WP_145261844.1">
    <property type="nucleotide sequence ID" value="NZ_CP036279.1"/>
</dbReference>
<organism evidence="11 12">
    <name type="scientific">Kolteria novifilia</name>
    <dbReference type="NCBI Taxonomy" id="2527975"/>
    <lineage>
        <taxon>Bacteria</taxon>
        <taxon>Pseudomonadati</taxon>
        <taxon>Planctomycetota</taxon>
        <taxon>Planctomycetia</taxon>
        <taxon>Kolteriales</taxon>
        <taxon>Kolteriaceae</taxon>
        <taxon>Kolteria</taxon>
    </lineage>
</organism>
<evidence type="ECO:0000256" key="3">
    <source>
        <dbReference type="ARBA" id="ARBA00022490"/>
    </source>
</evidence>
<dbReference type="SUPFAM" id="SSF53244">
    <property type="entry name" value="MurD-like peptide ligases, peptide-binding domain"/>
    <property type="match status" value="1"/>
</dbReference>
<dbReference type="GO" id="GO:0009252">
    <property type="term" value="P:peptidoglycan biosynthetic process"/>
    <property type="evidence" value="ECO:0007669"/>
    <property type="project" value="UniProtKB-UniRule"/>
</dbReference>
<dbReference type="InterPro" id="IPR036565">
    <property type="entry name" value="Mur-like_cat_sf"/>
</dbReference>
<evidence type="ECO:0000256" key="9">
    <source>
        <dbReference type="HAMAP-Rule" id="MF_00639"/>
    </source>
</evidence>
<keyword evidence="9" id="KW-0961">Cell wall biogenesis/degradation</keyword>
<evidence type="ECO:0000259" key="10">
    <source>
        <dbReference type="Pfam" id="PF08245"/>
    </source>
</evidence>
<dbReference type="OrthoDB" id="9809796at2"/>
<evidence type="ECO:0000256" key="8">
    <source>
        <dbReference type="ARBA" id="ARBA00023306"/>
    </source>
</evidence>
<evidence type="ECO:0000256" key="5">
    <source>
        <dbReference type="ARBA" id="ARBA00022618"/>
    </source>
</evidence>
<dbReference type="GO" id="GO:0008360">
    <property type="term" value="P:regulation of cell shape"/>
    <property type="evidence" value="ECO:0007669"/>
    <property type="project" value="UniProtKB-KW"/>
</dbReference>
<keyword evidence="5 9" id="KW-0132">Cell division</keyword>
<dbReference type="GO" id="GO:0051301">
    <property type="term" value="P:cell division"/>
    <property type="evidence" value="ECO:0007669"/>
    <property type="project" value="UniProtKB-KW"/>
</dbReference>
<dbReference type="PROSITE" id="PS01011">
    <property type="entry name" value="FOLYLPOLYGLU_SYNT_1"/>
    <property type="match status" value="1"/>
</dbReference>